<comment type="caution">
    <text evidence="2">The sequence shown here is derived from an EMBL/GenBank/DDBJ whole genome shotgun (WGS) entry which is preliminary data.</text>
</comment>
<dbReference type="Proteomes" id="UP001497382">
    <property type="component" value="Unassembled WGS sequence"/>
</dbReference>
<name>A0AAV2AD20_9ARAC</name>
<keyword evidence="3" id="KW-1185">Reference proteome</keyword>
<sequence length="145" mass="16209">MGELLANWKLVTPVDVKSVSSDEVTKLIGRLKESNLSLVQSSPSSRGASTFETTELVALKEQMNSELATWDDKISDAETELELIKEMHEKLKKQIGDLEEEAVGNKELREMELRKIAEIYKLCTGSEAHATDPLLMRVAIEHAIQ</sequence>
<reference evidence="2 3" key="1">
    <citation type="submission" date="2024-04" db="EMBL/GenBank/DDBJ databases">
        <authorList>
            <person name="Rising A."/>
            <person name="Reimegard J."/>
            <person name="Sonavane S."/>
            <person name="Akerstrom W."/>
            <person name="Nylinder S."/>
            <person name="Hedman E."/>
            <person name="Kallberg Y."/>
        </authorList>
    </citation>
    <scope>NUCLEOTIDE SEQUENCE [LARGE SCALE GENOMIC DNA]</scope>
</reference>
<dbReference type="AlphaFoldDB" id="A0AAV2AD20"/>
<evidence type="ECO:0000313" key="2">
    <source>
        <dbReference type="EMBL" id="CAL1281902.1"/>
    </source>
</evidence>
<evidence type="ECO:0000256" key="1">
    <source>
        <dbReference type="SAM" id="Coils"/>
    </source>
</evidence>
<evidence type="ECO:0000313" key="3">
    <source>
        <dbReference type="Proteomes" id="UP001497382"/>
    </source>
</evidence>
<protein>
    <submittedName>
        <fullName evidence="2">Uncharacterized protein</fullName>
    </submittedName>
</protein>
<organism evidence="2 3">
    <name type="scientific">Larinioides sclopetarius</name>
    <dbReference type="NCBI Taxonomy" id="280406"/>
    <lineage>
        <taxon>Eukaryota</taxon>
        <taxon>Metazoa</taxon>
        <taxon>Ecdysozoa</taxon>
        <taxon>Arthropoda</taxon>
        <taxon>Chelicerata</taxon>
        <taxon>Arachnida</taxon>
        <taxon>Araneae</taxon>
        <taxon>Araneomorphae</taxon>
        <taxon>Entelegynae</taxon>
        <taxon>Araneoidea</taxon>
        <taxon>Araneidae</taxon>
        <taxon>Larinioides</taxon>
    </lineage>
</organism>
<proteinExistence type="predicted"/>
<keyword evidence="1" id="KW-0175">Coiled coil</keyword>
<feature type="non-terminal residue" evidence="2">
    <location>
        <position position="145"/>
    </location>
</feature>
<accession>A0AAV2AD20</accession>
<gene>
    <name evidence="2" type="ORF">LARSCL_LOCUS11845</name>
</gene>
<dbReference type="EMBL" id="CAXIEN010000150">
    <property type="protein sequence ID" value="CAL1281902.1"/>
    <property type="molecule type" value="Genomic_DNA"/>
</dbReference>
<feature type="coiled-coil region" evidence="1">
    <location>
        <begin position="60"/>
        <end position="108"/>
    </location>
</feature>